<dbReference type="SUPFAM" id="SSF103473">
    <property type="entry name" value="MFS general substrate transporter"/>
    <property type="match status" value="1"/>
</dbReference>
<dbReference type="Gene3D" id="1.20.1250.20">
    <property type="entry name" value="MFS general substrate transporter like domains"/>
    <property type="match status" value="1"/>
</dbReference>
<evidence type="ECO:0000313" key="3">
    <source>
        <dbReference type="Proteomes" id="UP000619376"/>
    </source>
</evidence>
<evidence type="ECO:0000256" key="1">
    <source>
        <dbReference type="SAM" id="Phobius"/>
    </source>
</evidence>
<feature type="transmembrane region" description="Helical" evidence="1">
    <location>
        <begin position="28"/>
        <end position="46"/>
    </location>
</feature>
<dbReference type="PANTHER" id="PTHR11360:SF290">
    <property type="entry name" value="MONOCARBOXYLATE MFS PERMEASE"/>
    <property type="match status" value="1"/>
</dbReference>
<dbReference type="Proteomes" id="UP000619376">
    <property type="component" value="Unassembled WGS sequence"/>
</dbReference>
<gene>
    <name evidence="2" type="ORF">GCM10017781_38210</name>
</gene>
<dbReference type="EMBL" id="BNAJ01000012">
    <property type="protein sequence ID" value="GHF58297.1"/>
    <property type="molecule type" value="Genomic_DNA"/>
</dbReference>
<sequence>MCASQWVLHASGPHQPAVRSSTQRQRPLIWTLALLSTVGYGALYYAQPLLAVATEQTTGWSRAQTGLAFTLALLTNAALAPVVGRAVDRFGGRLLISGGAALGAAALTLMSLHPSYPGFVACWVLAGVAMTLTFYEPVFTVVAQQFQAGDRRRATLTITLIAGLASTIFVPLTSAGLQAGGLTMALGILAGLLVITAGLGWAVLPGVGRHTGAKHHMVTPFAPDASFRQLVLSFTLARIVSVGTGLQLAPLLLARGEAPAVAAALAGLMGLAALPGRVLFGPLLAALGIHRLTTALFIMLGLGPLLLATTSSVWLASLAITLFGLANGALTLARTELLVGRYDAGLFGTINGRLAGPVNLAQALTPFGVGLLFSGSGSYLPSLWGLSVLAALSAWGLRAQVLDPAAAWVTRRVRRPRGRGAPDRGRPR</sequence>
<keyword evidence="1" id="KW-0812">Transmembrane</keyword>
<keyword evidence="1" id="KW-1133">Transmembrane helix</keyword>
<dbReference type="InterPro" id="IPR036259">
    <property type="entry name" value="MFS_trans_sf"/>
</dbReference>
<proteinExistence type="predicted"/>
<dbReference type="PANTHER" id="PTHR11360">
    <property type="entry name" value="MONOCARBOXYLATE TRANSPORTER"/>
    <property type="match status" value="1"/>
</dbReference>
<keyword evidence="1" id="KW-0472">Membrane</keyword>
<evidence type="ECO:0000313" key="2">
    <source>
        <dbReference type="EMBL" id="GHF58297.1"/>
    </source>
</evidence>
<protein>
    <submittedName>
        <fullName evidence="2">MFS transporter</fullName>
    </submittedName>
</protein>
<keyword evidence="3" id="KW-1185">Reference proteome</keyword>
<dbReference type="RefSeq" id="WP_221275243.1">
    <property type="nucleotide sequence ID" value="NZ_JBHRYK010000017.1"/>
</dbReference>
<accession>A0ABQ3JVM6</accession>
<feature type="transmembrane region" description="Helical" evidence="1">
    <location>
        <begin position="283"/>
        <end position="307"/>
    </location>
</feature>
<feature type="transmembrane region" description="Helical" evidence="1">
    <location>
        <begin position="66"/>
        <end position="87"/>
    </location>
</feature>
<dbReference type="Pfam" id="PF07690">
    <property type="entry name" value="MFS_1"/>
    <property type="match status" value="1"/>
</dbReference>
<name>A0ABQ3JVM6_9DEIO</name>
<feature type="transmembrane region" description="Helical" evidence="1">
    <location>
        <begin position="118"/>
        <end position="142"/>
    </location>
</feature>
<feature type="transmembrane region" description="Helical" evidence="1">
    <location>
        <begin position="225"/>
        <end position="246"/>
    </location>
</feature>
<comment type="caution">
    <text evidence="2">The sequence shown here is derived from an EMBL/GenBank/DDBJ whole genome shotgun (WGS) entry which is preliminary data.</text>
</comment>
<organism evidence="2 3">
    <name type="scientific">Deinococcus metalli</name>
    <dbReference type="NCBI Taxonomy" id="1141878"/>
    <lineage>
        <taxon>Bacteria</taxon>
        <taxon>Thermotogati</taxon>
        <taxon>Deinococcota</taxon>
        <taxon>Deinococci</taxon>
        <taxon>Deinococcales</taxon>
        <taxon>Deinococcaceae</taxon>
        <taxon>Deinococcus</taxon>
    </lineage>
</organism>
<feature type="transmembrane region" description="Helical" evidence="1">
    <location>
        <begin position="258"/>
        <end position="276"/>
    </location>
</feature>
<dbReference type="InterPro" id="IPR011701">
    <property type="entry name" value="MFS"/>
</dbReference>
<feature type="transmembrane region" description="Helical" evidence="1">
    <location>
        <begin position="154"/>
        <end position="172"/>
    </location>
</feature>
<reference evidence="3" key="1">
    <citation type="journal article" date="2019" name="Int. J. Syst. Evol. Microbiol.">
        <title>The Global Catalogue of Microorganisms (GCM) 10K type strain sequencing project: providing services to taxonomists for standard genome sequencing and annotation.</title>
        <authorList>
            <consortium name="The Broad Institute Genomics Platform"/>
            <consortium name="The Broad Institute Genome Sequencing Center for Infectious Disease"/>
            <person name="Wu L."/>
            <person name="Ma J."/>
        </authorList>
    </citation>
    <scope>NUCLEOTIDE SEQUENCE [LARGE SCALE GENOMIC DNA]</scope>
    <source>
        <strain evidence="3">CGMCC 1.18437</strain>
    </source>
</reference>
<feature type="transmembrane region" description="Helical" evidence="1">
    <location>
        <begin position="94"/>
        <end position="112"/>
    </location>
</feature>
<feature type="transmembrane region" description="Helical" evidence="1">
    <location>
        <begin position="313"/>
        <end position="333"/>
    </location>
</feature>
<feature type="transmembrane region" description="Helical" evidence="1">
    <location>
        <begin position="184"/>
        <end position="204"/>
    </location>
</feature>
<dbReference type="InterPro" id="IPR050327">
    <property type="entry name" value="Proton-linked_MCT"/>
</dbReference>